<dbReference type="Proteomes" id="UP000077177">
    <property type="component" value="Chromosome"/>
</dbReference>
<comment type="catalytic activity">
    <reaction evidence="9">
        <text>L-aspartate + H(+) = beta-alanine + CO2</text>
        <dbReference type="Rhea" id="RHEA:19497"/>
        <dbReference type="ChEBI" id="CHEBI:15378"/>
        <dbReference type="ChEBI" id="CHEBI:16526"/>
        <dbReference type="ChEBI" id="CHEBI:29991"/>
        <dbReference type="ChEBI" id="CHEBI:57966"/>
        <dbReference type="EC" id="4.1.1.11"/>
    </reaction>
</comment>
<feature type="binding site" evidence="9">
    <location>
        <begin position="72"/>
        <end position="74"/>
    </location>
    <ligand>
        <name>substrate</name>
    </ligand>
</feature>
<evidence type="ECO:0000256" key="1">
    <source>
        <dbReference type="ARBA" id="ARBA00022490"/>
    </source>
</evidence>
<keyword evidence="5 9" id="KW-0865">Zymogen</keyword>
<evidence type="ECO:0000256" key="8">
    <source>
        <dbReference type="ARBA" id="ARBA00023317"/>
    </source>
</evidence>
<dbReference type="KEGG" id="fla:SY85_04000"/>
<comment type="function">
    <text evidence="9">Catalyzes the pyruvoyl-dependent decarboxylation of aspartate to produce beta-alanine.</text>
</comment>
<evidence type="ECO:0000256" key="7">
    <source>
        <dbReference type="ARBA" id="ARBA00023270"/>
    </source>
</evidence>
<dbReference type="InterPro" id="IPR003190">
    <property type="entry name" value="Asp_decarbox"/>
</dbReference>
<dbReference type="STRING" id="1492898.SY85_04000"/>
<reference evidence="10 11" key="2">
    <citation type="journal article" date="2016" name="Int. J. Syst. Evol. Microbiol.">
        <title>Flavisolibacter tropicus sp. nov., isolated from tropical soil.</title>
        <authorList>
            <person name="Lee J.J."/>
            <person name="Kang M.S."/>
            <person name="Kim G.S."/>
            <person name="Lee C.S."/>
            <person name="Lim S."/>
            <person name="Lee J."/>
            <person name="Roh S.H."/>
            <person name="Kang H."/>
            <person name="Ha J.M."/>
            <person name="Bae S."/>
            <person name="Jung H.Y."/>
            <person name="Kim M.K."/>
        </authorList>
    </citation>
    <scope>NUCLEOTIDE SEQUENCE [LARGE SCALE GENOMIC DNA]</scope>
    <source>
        <strain evidence="10 11">LCS9</strain>
    </source>
</reference>
<evidence type="ECO:0000256" key="2">
    <source>
        <dbReference type="ARBA" id="ARBA00022655"/>
    </source>
</evidence>
<feature type="modified residue" description="Pyruvic acid (Ser)" evidence="9">
    <location>
        <position position="25"/>
    </location>
</feature>
<evidence type="ECO:0000313" key="10">
    <source>
        <dbReference type="EMBL" id="ANE49781.1"/>
    </source>
</evidence>
<keyword evidence="2 9" id="KW-0566">Pantothenate biosynthesis</keyword>
<evidence type="ECO:0000256" key="9">
    <source>
        <dbReference type="HAMAP-Rule" id="MF_00446"/>
    </source>
</evidence>
<dbReference type="HAMAP" id="MF_00446">
    <property type="entry name" value="PanD"/>
    <property type="match status" value="1"/>
</dbReference>
<comment type="subunit">
    <text evidence="9">Heterooctamer of four alpha and four beta subunits.</text>
</comment>
<organism evidence="10 11">
    <name type="scientific">Flavisolibacter tropicus</name>
    <dbReference type="NCBI Taxonomy" id="1492898"/>
    <lineage>
        <taxon>Bacteria</taxon>
        <taxon>Pseudomonadati</taxon>
        <taxon>Bacteroidota</taxon>
        <taxon>Chitinophagia</taxon>
        <taxon>Chitinophagales</taxon>
        <taxon>Chitinophagaceae</taxon>
        <taxon>Flavisolibacter</taxon>
    </lineage>
</organism>
<proteinExistence type="inferred from homology"/>
<evidence type="ECO:0000256" key="6">
    <source>
        <dbReference type="ARBA" id="ARBA00023239"/>
    </source>
</evidence>
<feature type="chain" id="PRO_5023533762" description="Aspartate 1-decarboxylase alpha chain" evidence="9">
    <location>
        <begin position="25"/>
        <end position="121"/>
    </location>
</feature>
<dbReference type="PANTHER" id="PTHR21012">
    <property type="entry name" value="ASPARTATE 1-DECARBOXYLASE"/>
    <property type="match status" value="1"/>
</dbReference>
<protein>
    <recommendedName>
        <fullName evidence="9">Aspartate 1-decarboxylase</fullName>
        <ecNumber evidence="9">4.1.1.11</ecNumber>
    </recommendedName>
    <alternativeName>
        <fullName evidence="9">Aspartate alpha-decarboxylase</fullName>
    </alternativeName>
    <component>
        <recommendedName>
            <fullName evidence="9">Aspartate 1-decarboxylase beta chain</fullName>
        </recommendedName>
    </component>
    <component>
        <recommendedName>
            <fullName evidence="9">Aspartate 1-decarboxylase alpha chain</fullName>
        </recommendedName>
    </component>
</protein>
<evidence type="ECO:0000256" key="4">
    <source>
        <dbReference type="ARBA" id="ARBA00022813"/>
    </source>
</evidence>
<dbReference type="EC" id="4.1.1.11" evidence="9"/>
<keyword evidence="7 9" id="KW-0704">Schiff base</keyword>
<evidence type="ECO:0000313" key="11">
    <source>
        <dbReference type="Proteomes" id="UP000077177"/>
    </source>
</evidence>
<dbReference type="AlphaFoldDB" id="A0A172TRT0"/>
<name>A0A172TRT0_9BACT</name>
<dbReference type="UniPathway" id="UPA00028">
    <property type="reaction ID" value="UER00002"/>
</dbReference>
<dbReference type="GO" id="GO:0005829">
    <property type="term" value="C:cytosol"/>
    <property type="evidence" value="ECO:0007669"/>
    <property type="project" value="TreeGrafter"/>
</dbReference>
<keyword evidence="8 9" id="KW-0670">Pyruvate</keyword>
<keyword evidence="6 9" id="KW-0456">Lyase</keyword>
<dbReference type="PANTHER" id="PTHR21012:SF0">
    <property type="entry name" value="ASPARTATE 1-DECARBOXYLASE"/>
    <property type="match status" value="1"/>
</dbReference>
<comment type="subcellular location">
    <subcellularLocation>
        <location evidence="9">Cytoplasm</location>
    </subcellularLocation>
</comment>
<keyword evidence="3 9" id="KW-0210">Decarboxylase</keyword>
<comment type="pathway">
    <text evidence="9">Cofactor biosynthesis; (R)-pantothenate biosynthesis; beta-alanine from L-aspartate: step 1/1.</text>
</comment>
<comment type="cofactor">
    <cofactor evidence="9">
        <name>pyruvate</name>
        <dbReference type="ChEBI" id="CHEBI:15361"/>
    </cofactor>
    <text evidence="9">Binds 1 pyruvoyl group covalently per subunit.</text>
</comment>
<gene>
    <name evidence="9" type="primary">panD</name>
    <name evidence="10" type="ORF">SY85_04000</name>
</gene>
<keyword evidence="11" id="KW-1185">Reference proteome</keyword>
<comment type="PTM">
    <text evidence="9">Is synthesized initially as an inactive proenzyme, which is activated by self-cleavage at a specific serine bond to produce a beta-subunit with a hydroxyl group at its C-terminus and an alpha-subunit with a pyruvoyl group at its N-terminus.</text>
</comment>
<dbReference type="OrthoDB" id="9803983at2"/>
<reference evidence="11" key="1">
    <citation type="submission" date="2015-01" db="EMBL/GenBank/DDBJ databases">
        <title>Flavisolibacter sp./LCS9/ whole genome sequencing.</title>
        <authorList>
            <person name="Kim M.K."/>
            <person name="Srinivasan S."/>
            <person name="Lee J.-J."/>
        </authorList>
    </citation>
    <scope>NUCLEOTIDE SEQUENCE [LARGE SCALE GENOMIC DNA]</scope>
    <source>
        <strain evidence="11">LCS9</strain>
    </source>
</reference>
<dbReference type="EMBL" id="CP011390">
    <property type="protein sequence ID" value="ANE49781.1"/>
    <property type="molecule type" value="Genomic_DNA"/>
</dbReference>
<evidence type="ECO:0000256" key="5">
    <source>
        <dbReference type="ARBA" id="ARBA00023145"/>
    </source>
</evidence>
<keyword evidence="4 9" id="KW-0068">Autocatalytic cleavage</keyword>
<feature type="chain" id="PRO_5023533761" description="Aspartate 1-decarboxylase beta chain" evidence="9">
    <location>
        <begin position="1"/>
        <end position="24"/>
    </location>
</feature>
<keyword evidence="1 9" id="KW-0963">Cytoplasm</keyword>
<dbReference type="GO" id="GO:0006523">
    <property type="term" value="P:alanine biosynthetic process"/>
    <property type="evidence" value="ECO:0007669"/>
    <property type="project" value="InterPro"/>
</dbReference>
<comment type="similarity">
    <text evidence="9">Belongs to the PanD family.</text>
</comment>
<feature type="active site" description="Schiff-base intermediate with substrate; via pyruvic acid" evidence="9">
    <location>
        <position position="25"/>
    </location>
</feature>
<dbReference type="GO" id="GO:0015940">
    <property type="term" value="P:pantothenate biosynthetic process"/>
    <property type="evidence" value="ECO:0007669"/>
    <property type="project" value="UniProtKB-UniRule"/>
</dbReference>
<feature type="binding site" evidence="9">
    <location>
        <position position="57"/>
    </location>
    <ligand>
        <name>substrate</name>
    </ligand>
</feature>
<feature type="active site" description="Proton donor" evidence="9">
    <location>
        <position position="58"/>
    </location>
</feature>
<dbReference type="InterPro" id="IPR009010">
    <property type="entry name" value="Asp_de-COase-like_dom_sf"/>
</dbReference>
<dbReference type="SUPFAM" id="SSF50692">
    <property type="entry name" value="ADC-like"/>
    <property type="match status" value="1"/>
</dbReference>
<dbReference type="RefSeq" id="WP_066401918.1">
    <property type="nucleotide sequence ID" value="NZ_CP011390.1"/>
</dbReference>
<evidence type="ECO:0000256" key="3">
    <source>
        <dbReference type="ARBA" id="ARBA00022793"/>
    </source>
</evidence>
<sequence length="121" mass="13386">MLIQLLRTKIQQLVVSESSISYPGSIALPDELIEAAGLRLFELVHVNNATNGNRIITYVVRSKNEGLVTVNGAASKLFNKGDLIHVLAFGYFTEEDAVGFEPRIIYADAENRLIEAKTYAF</sequence>
<dbReference type="GO" id="GO:0004068">
    <property type="term" value="F:aspartate 1-decarboxylase activity"/>
    <property type="evidence" value="ECO:0007669"/>
    <property type="project" value="UniProtKB-UniRule"/>
</dbReference>
<dbReference type="Pfam" id="PF02261">
    <property type="entry name" value="Asp_decarbox"/>
    <property type="match status" value="1"/>
</dbReference>
<accession>A0A172TRT0</accession>
<dbReference type="Gene3D" id="2.40.40.20">
    <property type="match status" value="1"/>
</dbReference>